<dbReference type="Proteomes" id="UP000092698">
    <property type="component" value="Chromosome"/>
</dbReference>
<evidence type="ECO:0000313" key="1">
    <source>
        <dbReference type="EMBL" id="ANU08454.1"/>
    </source>
</evidence>
<gene>
    <name evidence="1" type="ORF">A6F65_02168</name>
</gene>
<dbReference type="RefSeq" id="WP_169817027.1">
    <property type="nucleotide sequence ID" value="NZ_CP016545.1"/>
</dbReference>
<sequence length="147" mass="15580">MTARPVMERPPVAVTTEGQPNAVGANGDGLVAHRGAAGKPIKADLSASSDAGGRMPASVAYRGQSGKIWRYKGKRGRVLAMLATMPAGLTQWDTLPWHTRLGGTIHALRRDGLAIDTAREGKFRHARYRLVTVGSLLKQAGNREGGA</sequence>
<reference evidence="1 2" key="1">
    <citation type="submission" date="2016-07" db="EMBL/GenBank/DDBJ databases">
        <title>Complete genome sequence of Altererythrobacter namhicola JCM 16345T, containing esterase-encoding genes.</title>
        <authorList>
            <person name="Cheng H."/>
            <person name="Wu Y.-H."/>
            <person name="Jian S.-L."/>
            <person name="Huo Y.-Y."/>
            <person name="Wang C.-S."/>
            <person name="Xu X.-W."/>
        </authorList>
    </citation>
    <scope>NUCLEOTIDE SEQUENCE [LARGE SCALE GENOMIC DNA]</scope>
    <source>
        <strain evidence="1 2">JCM 16345</strain>
    </source>
</reference>
<keyword evidence="2" id="KW-1185">Reference proteome</keyword>
<accession>A0A1C7DAH7</accession>
<name>A0A1C7DAH7_9SPHN</name>
<dbReference type="AlphaFoldDB" id="A0A1C7DAH7"/>
<dbReference type="KEGG" id="anh:A6F65_02168"/>
<proteinExistence type="predicted"/>
<dbReference type="STRING" id="645517.A6F65_02168"/>
<evidence type="ECO:0000313" key="2">
    <source>
        <dbReference type="Proteomes" id="UP000092698"/>
    </source>
</evidence>
<dbReference type="EMBL" id="CP016545">
    <property type="protein sequence ID" value="ANU08454.1"/>
    <property type="molecule type" value="Genomic_DNA"/>
</dbReference>
<organism evidence="1 2">
    <name type="scientific">Paraurantiacibacter namhicola</name>
    <dbReference type="NCBI Taxonomy" id="645517"/>
    <lineage>
        <taxon>Bacteria</taxon>
        <taxon>Pseudomonadati</taxon>
        <taxon>Pseudomonadota</taxon>
        <taxon>Alphaproteobacteria</taxon>
        <taxon>Sphingomonadales</taxon>
        <taxon>Erythrobacteraceae</taxon>
        <taxon>Paraurantiacibacter</taxon>
    </lineage>
</organism>
<protein>
    <submittedName>
        <fullName evidence="1">Uncharacterized protein</fullName>
    </submittedName>
</protein>